<protein>
    <submittedName>
        <fullName evidence="1">Uncharacterized protein</fullName>
    </submittedName>
</protein>
<sequence>MHCFSPSNANFANIRSNFSATSHHLSLHLSNNLKSPSSLFLHHYSSSSDRKTKTHLSNLSNDASAQLCASVGSHDSGLLVSKAAAETSVNEWCDKSVEEQEHMRLLESTFDANGLAFEVKELKMSEDSDIIIDERLLDILKEKCGRVVAAGEVLSSSRVLVCVGNEIFADQLALASPNSVDVFHLSLEVLARVKEKHDNFRCWHGELKDVLYGVNPYDVVFLNFLPAIAFDDAHLFRTIVHSCRPGAKVVVSHIMGSNHLRLQRERDLSTILRDLPNFMQLKAYCACVHMELLSFQDDHDFYLATLKVCICEIIIDR</sequence>
<accession>A0ACC2AYR4</accession>
<evidence type="ECO:0000313" key="1">
    <source>
        <dbReference type="EMBL" id="KAJ7522653.1"/>
    </source>
</evidence>
<dbReference type="EMBL" id="CM055109">
    <property type="protein sequence ID" value="KAJ7522653.1"/>
    <property type="molecule type" value="Genomic_DNA"/>
</dbReference>
<name>A0ACC2AYR4_DIPCM</name>
<evidence type="ECO:0000313" key="2">
    <source>
        <dbReference type="Proteomes" id="UP001162992"/>
    </source>
</evidence>
<gene>
    <name evidence="1" type="ORF">O6H91_18G021300</name>
</gene>
<comment type="caution">
    <text evidence="1">The sequence shown here is derived from an EMBL/GenBank/DDBJ whole genome shotgun (WGS) entry which is preliminary data.</text>
</comment>
<dbReference type="Proteomes" id="UP001162992">
    <property type="component" value="Chromosome 18"/>
</dbReference>
<reference evidence="2" key="1">
    <citation type="journal article" date="2024" name="Proc. Natl. Acad. Sci. U.S.A.">
        <title>Extraordinary preservation of gene collinearity over three hundred million years revealed in homosporous lycophytes.</title>
        <authorList>
            <person name="Li C."/>
            <person name="Wickell D."/>
            <person name="Kuo L.Y."/>
            <person name="Chen X."/>
            <person name="Nie B."/>
            <person name="Liao X."/>
            <person name="Peng D."/>
            <person name="Ji J."/>
            <person name="Jenkins J."/>
            <person name="Williams M."/>
            <person name="Shu S."/>
            <person name="Plott C."/>
            <person name="Barry K."/>
            <person name="Rajasekar S."/>
            <person name="Grimwood J."/>
            <person name="Han X."/>
            <person name="Sun S."/>
            <person name="Hou Z."/>
            <person name="He W."/>
            <person name="Dai G."/>
            <person name="Sun C."/>
            <person name="Schmutz J."/>
            <person name="Leebens-Mack J.H."/>
            <person name="Li F.W."/>
            <person name="Wang L."/>
        </authorList>
    </citation>
    <scope>NUCLEOTIDE SEQUENCE [LARGE SCALE GENOMIC DNA]</scope>
    <source>
        <strain evidence="2">cv. PW_Plant_1</strain>
    </source>
</reference>
<proteinExistence type="predicted"/>
<keyword evidence="2" id="KW-1185">Reference proteome</keyword>
<organism evidence="1 2">
    <name type="scientific">Diphasiastrum complanatum</name>
    <name type="common">Issler's clubmoss</name>
    <name type="synonym">Lycopodium complanatum</name>
    <dbReference type="NCBI Taxonomy" id="34168"/>
    <lineage>
        <taxon>Eukaryota</taxon>
        <taxon>Viridiplantae</taxon>
        <taxon>Streptophyta</taxon>
        <taxon>Embryophyta</taxon>
        <taxon>Tracheophyta</taxon>
        <taxon>Lycopodiopsida</taxon>
        <taxon>Lycopodiales</taxon>
        <taxon>Lycopodiaceae</taxon>
        <taxon>Lycopodioideae</taxon>
        <taxon>Diphasiastrum</taxon>
    </lineage>
</organism>